<dbReference type="AlphaFoldDB" id="A0A316YMK7"/>
<dbReference type="Proteomes" id="UP000245768">
    <property type="component" value="Unassembled WGS sequence"/>
</dbReference>
<dbReference type="OrthoDB" id="3360544at2759"/>
<dbReference type="GO" id="GO:0046872">
    <property type="term" value="F:metal ion binding"/>
    <property type="evidence" value="ECO:0007669"/>
    <property type="project" value="InterPro"/>
</dbReference>
<dbReference type="InParanoid" id="A0A316YMK7"/>
<evidence type="ECO:0000313" key="2">
    <source>
        <dbReference type="EMBL" id="PWN90780.1"/>
    </source>
</evidence>
<dbReference type="Pfam" id="PF25137">
    <property type="entry name" value="ADH_Fe_C"/>
    <property type="match status" value="1"/>
</dbReference>
<evidence type="ECO:0000259" key="1">
    <source>
        <dbReference type="Pfam" id="PF25137"/>
    </source>
</evidence>
<dbReference type="GO" id="GO:0005739">
    <property type="term" value="C:mitochondrion"/>
    <property type="evidence" value="ECO:0007669"/>
    <property type="project" value="TreeGrafter"/>
</dbReference>
<name>A0A316YMK7_9BASI</name>
<dbReference type="InterPro" id="IPR056798">
    <property type="entry name" value="ADH_Fe_C"/>
</dbReference>
<dbReference type="InterPro" id="IPR018211">
    <property type="entry name" value="ADH_Fe_CS"/>
</dbReference>
<proteinExistence type="predicted"/>
<dbReference type="PROSITE" id="PS00060">
    <property type="entry name" value="ADH_IRON_2"/>
    <property type="match status" value="1"/>
</dbReference>
<dbReference type="Gene3D" id="1.20.1090.10">
    <property type="entry name" value="Dehydroquinate synthase-like - alpha domain"/>
    <property type="match status" value="1"/>
</dbReference>
<evidence type="ECO:0000313" key="3">
    <source>
        <dbReference type="Proteomes" id="UP000245768"/>
    </source>
</evidence>
<sequence>MRAVDHAVEFLYRPDPSPLLRMAELGALRELFHLLPATKRDPSDINVRQRLQLAAIVSLHPESRKGALGLSHGLGHALGATYAIPHGITSCITLAAAIKTTAQLPSTPAEQLLALSDALDFIPAPYNAAPAPLAAPVSIKSSLTGVALEAELAAARQRGVQVATAVQRLVDDLGLRTTLQSAGVPRKDIDSIASHVTAGKPAIHDAVVQLLETVYDGVNL</sequence>
<dbReference type="GeneID" id="37045990"/>
<dbReference type="SUPFAM" id="SSF56796">
    <property type="entry name" value="Dehydroquinate synthase-like"/>
    <property type="match status" value="1"/>
</dbReference>
<dbReference type="GO" id="GO:0004022">
    <property type="term" value="F:alcohol dehydrogenase (NAD+) activity"/>
    <property type="evidence" value="ECO:0007669"/>
    <property type="project" value="TreeGrafter"/>
</dbReference>
<feature type="domain" description="Fe-containing alcohol dehydrogenase-like C-terminal" evidence="1">
    <location>
        <begin position="3"/>
        <end position="197"/>
    </location>
</feature>
<dbReference type="InterPro" id="IPR039697">
    <property type="entry name" value="Alcohol_dehydrogenase_Fe"/>
</dbReference>
<reference evidence="2 3" key="1">
    <citation type="journal article" date="2018" name="Mol. Biol. Evol.">
        <title>Broad Genomic Sampling Reveals a Smut Pathogenic Ancestry of the Fungal Clade Ustilaginomycotina.</title>
        <authorList>
            <person name="Kijpornyongpan T."/>
            <person name="Mondo S.J."/>
            <person name="Barry K."/>
            <person name="Sandor L."/>
            <person name="Lee J."/>
            <person name="Lipzen A."/>
            <person name="Pangilinan J."/>
            <person name="LaButti K."/>
            <person name="Hainaut M."/>
            <person name="Henrissat B."/>
            <person name="Grigoriev I.V."/>
            <person name="Spatafora J.W."/>
            <person name="Aime M.C."/>
        </authorList>
    </citation>
    <scope>NUCLEOTIDE SEQUENCE [LARGE SCALE GENOMIC DNA]</scope>
    <source>
        <strain evidence="2 3">MCA 4198</strain>
    </source>
</reference>
<dbReference type="RefSeq" id="XP_025377978.1">
    <property type="nucleotide sequence ID" value="XM_025524074.1"/>
</dbReference>
<dbReference type="PANTHER" id="PTHR11496">
    <property type="entry name" value="ALCOHOL DEHYDROGENASE"/>
    <property type="match status" value="1"/>
</dbReference>
<dbReference type="STRING" id="215250.A0A316YMK7"/>
<accession>A0A316YMK7</accession>
<gene>
    <name evidence="2" type="ORF">FA10DRAFT_286459</name>
</gene>
<dbReference type="EMBL" id="KZ819636">
    <property type="protein sequence ID" value="PWN90780.1"/>
    <property type="molecule type" value="Genomic_DNA"/>
</dbReference>
<dbReference type="PANTHER" id="PTHR11496:SF97">
    <property type="entry name" value="ALCOHOL DEHYDROGENASE IRON-TYPE_GLYCEROL DEHYDROGENASE GLDA DOMAIN-CONTAINING PROTEIN"/>
    <property type="match status" value="1"/>
</dbReference>
<keyword evidence="3" id="KW-1185">Reference proteome</keyword>
<organism evidence="2 3">
    <name type="scientific">Acaromyces ingoldii</name>
    <dbReference type="NCBI Taxonomy" id="215250"/>
    <lineage>
        <taxon>Eukaryota</taxon>
        <taxon>Fungi</taxon>
        <taxon>Dikarya</taxon>
        <taxon>Basidiomycota</taxon>
        <taxon>Ustilaginomycotina</taxon>
        <taxon>Exobasidiomycetes</taxon>
        <taxon>Exobasidiales</taxon>
        <taxon>Cryptobasidiaceae</taxon>
        <taxon>Acaromyces</taxon>
    </lineage>
</organism>
<protein>
    <submittedName>
        <fullName evidence="2">Dehydroquinate synthase-like protein</fullName>
    </submittedName>
</protein>